<protein>
    <submittedName>
        <fullName evidence="1">HDC00329</fullName>
    </submittedName>
</protein>
<sequence length="136" mass="14988">MGSEFRLMKCPGDSDGISDRIARATSAAPAHPHPHLLAEVSTTLCPLGSSSNSHVTKPTGMGSPTQSAHVMERGSVADEWKWWIHWQWHLWQRFGIDVACGCSVVGGYLPRPWPAECICMQRGGCDCPSVYFYISR</sequence>
<reference evidence="1" key="1">
    <citation type="journal article" date="2003" name="Genome Biol.">
        <title>An integrated gene annotation and transcriptional profiling approach towards the full gene content of the Drosophila genome.</title>
        <authorList>
            <person name="Hild M."/>
            <person name="Beckmann B."/>
            <person name="Haas S.A."/>
            <person name="Koch B."/>
            <person name="Solovyev V."/>
            <person name="Busold C."/>
            <person name="Fellenberg K."/>
            <person name="Boutros M."/>
            <person name="Vingron M."/>
            <person name="Sauer F."/>
            <person name="Hoheisel J.D."/>
            <person name="Paro R."/>
        </authorList>
    </citation>
    <scope>NUCLEOTIDE SEQUENCE</scope>
</reference>
<dbReference type="AlphaFoldDB" id="Q6IHY6"/>
<accession>Q6IHY6</accession>
<evidence type="ECO:0000313" key="1">
    <source>
        <dbReference type="EMBL" id="DAA03479.1"/>
    </source>
</evidence>
<dbReference type="EMBL" id="BK003280">
    <property type="protein sequence ID" value="DAA03479.1"/>
    <property type="molecule type" value="Genomic_DNA"/>
</dbReference>
<name>Q6IHY6_DROME</name>
<organism evidence="1">
    <name type="scientific">Drosophila melanogaster</name>
    <name type="common">Fruit fly</name>
    <dbReference type="NCBI Taxonomy" id="7227"/>
    <lineage>
        <taxon>Eukaryota</taxon>
        <taxon>Metazoa</taxon>
        <taxon>Ecdysozoa</taxon>
        <taxon>Arthropoda</taxon>
        <taxon>Hexapoda</taxon>
        <taxon>Insecta</taxon>
        <taxon>Pterygota</taxon>
        <taxon>Neoptera</taxon>
        <taxon>Endopterygota</taxon>
        <taxon>Diptera</taxon>
        <taxon>Brachycera</taxon>
        <taxon>Muscomorpha</taxon>
        <taxon>Ephydroidea</taxon>
        <taxon>Drosophilidae</taxon>
        <taxon>Drosophila</taxon>
        <taxon>Sophophora</taxon>
    </lineage>
</organism>
<gene>
    <name evidence="1" type="ORF">HDC00329</name>
</gene>
<proteinExistence type="predicted"/>